<dbReference type="GO" id="GO:0140664">
    <property type="term" value="F:ATP-dependent DNA damage sensor activity"/>
    <property type="evidence" value="ECO:0007669"/>
    <property type="project" value="InterPro"/>
</dbReference>
<dbReference type="EMBL" id="KZ993861">
    <property type="protein sequence ID" value="RKO94572.1"/>
    <property type="molecule type" value="Genomic_DNA"/>
</dbReference>
<dbReference type="Pfam" id="PF00488">
    <property type="entry name" value="MutS_V"/>
    <property type="match status" value="1"/>
</dbReference>
<name>A0A4P9WPU4_9FUNG</name>
<evidence type="ECO:0000256" key="2">
    <source>
        <dbReference type="ARBA" id="ARBA00022840"/>
    </source>
</evidence>
<proteinExistence type="predicted"/>
<dbReference type="InterPro" id="IPR045076">
    <property type="entry name" value="MutS"/>
</dbReference>
<organism evidence="5 6">
    <name type="scientific">Blyttiomyces helicus</name>
    <dbReference type="NCBI Taxonomy" id="388810"/>
    <lineage>
        <taxon>Eukaryota</taxon>
        <taxon>Fungi</taxon>
        <taxon>Fungi incertae sedis</taxon>
        <taxon>Chytridiomycota</taxon>
        <taxon>Chytridiomycota incertae sedis</taxon>
        <taxon>Chytridiomycetes</taxon>
        <taxon>Chytridiomycetes incertae sedis</taxon>
        <taxon>Blyttiomyces</taxon>
    </lineage>
</organism>
<dbReference type="PANTHER" id="PTHR11361:SF34">
    <property type="entry name" value="DNA MISMATCH REPAIR PROTEIN MSH1, MITOCHONDRIAL"/>
    <property type="match status" value="1"/>
</dbReference>
<evidence type="ECO:0000256" key="1">
    <source>
        <dbReference type="ARBA" id="ARBA00022741"/>
    </source>
</evidence>
<reference evidence="6" key="1">
    <citation type="journal article" date="2018" name="Nat. Microbiol.">
        <title>Leveraging single-cell genomics to expand the fungal tree of life.</title>
        <authorList>
            <person name="Ahrendt S.R."/>
            <person name="Quandt C.A."/>
            <person name="Ciobanu D."/>
            <person name="Clum A."/>
            <person name="Salamov A."/>
            <person name="Andreopoulos B."/>
            <person name="Cheng J.F."/>
            <person name="Woyke T."/>
            <person name="Pelin A."/>
            <person name="Henrissat B."/>
            <person name="Reynolds N.K."/>
            <person name="Benny G.L."/>
            <person name="Smith M.E."/>
            <person name="James T.Y."/>
            <person name="Grigoriev I.V."/>
        </authorList>
    </citation>
    <scope>NUCLEOTIDE SEQUENCE [LARGE SCALE GENOMIC DNA]</scope>
</reference>
<dbReference type="PANTHER" id="PTHR11361">
    <property type="entry name" value="DNA MISMATCH REPAIR PROTEIN MUTS FAMILY MEMBER"/>
    <property type="match status" value="1"/>
</dbReference>
<dbReference type="GO" id="GO:0005524">
    <property type="term" value="F:ATP binding"/>
    <property type="evidence" value="ECO:0007669"/>
    <property type="project" value="UniProtKB-KW"/>
</dbReference>
<evidence type="ECO:0000256" key="3">
    <source>
        <dbReference type="ARBA" id="ARBA00023125"/>
    </source>
</evidence>
<dbReference type="Gene3D" id="3.40.50.300">
    <property type="entry name" value="P-loop containing nucleotide triphosphate hydrolases"/>
    <property type="match status" value="1"/>
</dbReference>
<sequence length="387" mass="43966">MKDSSGLATTDARAAFLRKSFPEWKIYKPCKSLSILFTDDLREVLDHLKISNETIDTITRDYFQKFQKSLTKYFSCWLTDISFAVADLDVSQCSWKLADKFKLTRPFFTNQKILSIEKVRHILIETINPNVKFIPNDCSLSNSEEEEPNDHITGMVIYGVNACGKTSYLKSVGLAVVFAQAGMYVPAKFMRFKPFNRIMTRIAGGDNIQRSQSSFIVELEEMLSVIQRSSKDTLVIGDEMCRGTEVLSANALVHTTLDWLVKKGVFFLTATHLHGISEKVSSLSNVKIMHMKVRFDNCGEAIYDRILCPGPGPEKYGLEIAKAMNFPSAFLKEARKFRNEAVNNTVERKSRYNSPKSLGRCENCGYKPQGVTSLPLDTHHIEFQFRR</sequence>
<dbReference type="AlphaFoldDB" id="A0A4P9WPU4"/>
<dbReference type="Proteomes" id="UP000269721">
    <property type="component" value="Unassembled WGS sequence"/>
</dbReference>
<evidence type="ECO:0000313" key="6">
    <source>
        <dbReference type="Proteomes" id="UP000269721"/>
    </source>
</evidence>
<dbReference type="SMART" id="SM00534">
    <property type="entry name" value="MUTSac"/>
    <property type="match status" value="1"/>
</dbReference>
<keyword evidence="1" id="KW-0547">Nucleotide-binding</keyword>
<keyword evidence="3" id="KW-0238">DNA-binding</keyword>
<dbReference type="InterPro" id="IPR000432">
    <property type="entry name" value="DNA_mismatch_repair_MutS_C"/>
</dbReference>
<protein>
    <submittedName>
        <fullName evidence="5">Muts domain V-domain-containing protein</fullName>
    </submittedName>
</protein>
<keyword evidence="2" id="KW-0067">ATP-binding</keyword>
<dbReference type="GO" id="GO:0006298">
    <property type="term" value="P:mismatch repair"/>
    <property type="evidence" value="ECO:0007669"/>
    <property type="project" value="InterPro"/>
</dbReference>
<dbReference type="OrthoDB" id="295033at2759"/>
<evidence type="ECO:0000259" key="4">
    <source>
        <dbReference type="SMART" id="SM00534"/>
    </source>
</evidence>
<accession>A0A4P9WPU4</accession>
<dbReference type="SUPFAM" id="SSF52540">
    <property type="entry name" value="P-loop containing nucleoside triphosphate hydrolases"/>
    <property type="match status" value="1"/>
</dbReference>
<feature type="domain" description="DNA mismatch repair proteins mutS family" evidence="4">
    <location>
        <begin position="152"/>
        <end position="339"/>
    </location>
</feature>
<keyword evidence="6" id="KW-1185">Reference proteome</keyword>
<evidence type="ECO:0000313" key="5">
    <source>
        <dbReference type="EMBL" id="RKO94572.1"/>
    </source>
</evidence>
<dbReference type="InterPro" id="IPR027417">
    <property type="entry name" value="P-loop_NTPase"/>
</dbReference>
<gene>
    <name evidence="5" type="ORF">BDK51DRAFT_16679</name>
</gene>
<dbReference type="GO" id="GO:0030983">
    <property type="term" value="F:mismatched DNA binding"/>
    <property type="evidence" value="ECO:0007669"/>
    <property type="project" value="InterPro"/>
</dbReference>